<evidence type="ECO:0000313" key="2">
    <source>
        <dbReference type="EMBL" id="OAJ39433.1"/>
    </source>
</evidence>
<feature type="region of interest" description="Disordered" evidence="1">
    <location>
        <begin position="1"/>
        <end position="48"/>
    </location>
</feature>
<dbReference type="EMBL" id="DS022303">
    <property type="protein sequence ID" value="OAJ39433.1"/>
    <property type="molecule type" value="Genomic_DNA"/>
</dbReference>
<dbReference type="Proteomes" id="UP000077115">
    <property type="component" value="Unassembled WGS sequence"/>
</dbReference>
<dbReference type="eggNOG" id="ENOG502SBTA">
    <property type="taxonomic scope" value="Eukaryota"/>
</dbReference>
<feature type="compositionally biased region" description="Polar residues" evidence="1">
    <location>
        <begin position="32"/>
        <end position="41"/>
    </location>
</feature>
<sequence length="277" mass="30472">MIDTVTSTLTPNTTTKKEKPPKPGSKKAQLLKAQSKTTSSKGTDHADPYVMPNYAVHGQVLVLVFAKASSLKAALLQPHICYEGQQLNGPLKGVNFPVASFLEWSAQTPNKTLAETSIVDLVIGLEANKVIEDVVKPGSQNPCSVSSLAKIEPSTHADVLPTGASLQATDSANVLYIISGLKGDRSTFLHEWAHARFFLDASFKAESTRIWDALDPQLKRHIQKELLMRNYRPDVFVDEFQAYVLESAEDFGKRWAEHLKVPHAKLRSLVNLPSNIC</sequence>
<accession>A0A177WH85</accession>
<proteinExistence type="predicted"/>
<evidence type="ECO:0000313" key="3">
    <source>
        <dbReference type="Proteomes" id="UP000077115"/>
    </source>
</evidence>
<dbReference type="OrthoDB" id="10030313at2759"/>
<name>A0A177WH85_BATDL</name>
<feature type="compositionally biased region" description="Low complexity" evidence="1">
    <location>
        <begin position="1"/>
        <end position="14"/>
    </location>
</feature>
<reference evidence="2 3" key="2">
    <citation type="submission" date="2016-05" db="EMBL/GenBank/DDBJ databases">
        <title>Lineage-specific infection strategies underlie the spectrum of fungal disease in amphibians.</title>
        <authorList>
            <person name="Cuomo C.A."/>
            <person name="Farrer R.A."/>
            <person name="James T."/>
            <person name="Longcore J."/>
            <person name="Birren B."/>
        </authorList>
    </citation>
    <scope>NUCLEOTIDE SEQUENCE [LARGE SCALE GENOMIC DNA]</scope>
    <source>
        <strain evidence="2 3">JEL423</strain>
    </source>
</reference>
<organism evidence="2 3">
    <name type="scientific">Batrachochytrium dendrobatidis (strain JEL423)</name>
    <dbReference type="NCBI Taxonomy" id="403673"/>
    <lineage>
        <taxon>Eukaryota</taxon>
        <taxon>Fungi</taxon>
        <taxon>Fungi incertae sedis</taxon>
        <taxon>Chytridiomycota</taxon>
        <taxon>Chytridiomycota incertae sedis</taxon>
        <taxon>Chytridiomycetes</taxon>
        <taxon>Rhizophydiales</taxon>
        <taxon>Rhizophydiales incertae sedis</taxon>
        <taxon>Batrachochytrium</taxon>
    </lineage>
</organism>
<dbReference type="VEuPathDB" id="FungiDB:BDEG_23282"/>
<dbReference type="AlphaFoldDB" id="A0A177WH85"/>
<gene>
    <name evidence="2" type="ORF">BDEG_23282</name>
</gene>
<evidence type="ECO:0000256" key="1">
    <source>
        <dbReference type="SAM" id="MobiDB-lite"/>
    </source>
</evidence>
<protein>
    <submittedName>
        <fullName evidence="2">Uncharacterized protein</fullName>
    </submittedName>
</protein>
<reference evidence="2 3" key="1">
    <citation type="submission" date="2006-10" db="EMBL/GenBank/DDBJ databases">
        <title>The Genome Sequence of Batrachochytrium dendrobatidis JEL423.</title>
        <authorList>
            <consortium name="The Broad Institute Genome Sequencing Platform"/>
            <person name="Birren B."/>
            <person name="Lander E."/>
            <person name="Galagan J."/>
            <person name="Cuomo C."/>
            <person name="Devon K."/>
            <person name="Jaffe D."/>
            <person name="Butler J."/>
            <person name="Alvarez P."/>
            <person name="Gnerre S."/>
            <person name="Grabherr M."/>
            <person name="Kleber M."/>
            <person name="Mauceli E."/>
            <person name="Brockman W."/>
            <person name="Young S."/>
            <person name="LaButti K."/>
            <person name="Sykes S."/>
            <person name="DeCaprio D."/>
            <person name="Crawford M."/>
            <person name="Koehrsen M."/>
            <person name="Engels R."/>
            <person name="Montgomery P."/>
            <person name="Pearson M."/>
            <person name="Howarth C."/>
            <person name="Larson L."/>
            <person name="White J."/>
            <person name="O'Leary S."/>
            <person name="Kodira C."/>
            <person name="Zeng Q."/>
            <person name="Yandava C."/>
            <person name="Alvarado L."/>
            <person name="Longcore J."/>
            <person name="James T."/>
        </authorList>
    </citation>
    <scope>NUCLEOTIDE SEQUENCE [LARGE SCALE GENOMIC DNA]</scope>
    <source>
        <strain evidence="2 3">JEL423</strain>
    </source>
</reference>